<reference evidence="2" key="1">
    <citation type="submission" date="2021-05" db="EMBL/GenBank/DDBJ databases">
        <title>A free-living protist that lacks canonical eukaryotic 1 DNA replication and segregation systems.</title>
        <authorList>
            <person name="Salas-Leiva D.E."/>
            <person name="Tromer E.C."/>
            <person name="Curtis B.A."/>
            <person name="Jerlstrom-Hultqvist J."/>
            <person name="Kolisko M."/>
            <person name="Yi Z."/>
            <person name="Salas-Leiva J.S."/>
            <person name="Gallot-Lavallee L."/>
            <person name="Kops G.J.P.L."/>
            <person name="Archibald J.M."/>
            <person name="Simpson A.G.B."/>
            <person name="Roger A.J."/>
        </authorList>
    </citation>
    <scope>NUCLEOTIDE SEQUENCE</scope>
    <source>
        <strain evidence="2">BICM</strain>
    </source>
</reference>
<feature type="region of interest" description="Disordered" evidence="1">
    <location>
        <begin position="483"/>
        <end position="515"/>
    </location>
</feature>
<evidence type="ECO:0000313" key="2">
    <source>
        <dbReference type="EMBL" id="KAG9389557.1"/>
    </source>
</evidence>
<dbReference type="Gene3D" id="2.60.120.920">
    <property type="match status" value="1"/>
</dbReference>
<proteinExistence type="predicted"/>
<organism evidence="2 3">
    <name type="scientific">Carpediemonas membranifera</name>
    <dbReference type="NCBI Taxonomy" id="201153"/>
    <lineage>
        <taxon>Eukaryota</taxon>
        <taxon>Metamonada</taxon>
        <taxon>Carpediemonas-like organisms</taxon>
        <taxon>Carpediemonas</taxon>
    </lineage>
</organism>
<dbReference type="SMART" id="SM00015">
    <property type="entry name" value="IQ"/>
    <property type="match status" value="2"/>
</dbReference>
<dbReference type="InterPro" id="IPR043136">
    <property type="entry name" value="B30.2/SPRY_sf"/>
</dbReference>
<feature type="compositionally biased region" description="Low complexity" evidence="1">
    <location>
        <begin position="500"/>
        <end position="514"/>
    </location>
</feature>
<dbReference type="CDD" id="cd23767">
    <property type="entry name" value="IQCD"/>
    <property type="match status" value="1"/>
</dbReference>
<dbReference type="Gene3D" id="1.20.5.190">
    <property type="match status" value="1"/>
</dbReference>
<name>A0A8J6E0N1_9EUKA</name>
<comment type="caution">
    <text evidence="2">The sequence shown here is derived from an EMBL/GenBank/DDBJ whole genome shotgun (WGS) entry which is preliminary data.</text>
</comment>
<dbReference type="Proteomes" id="UP000717585">
    <property type="component" value="Unassembled WGS sequence"/>
</dbReference>
<evidence type="ECO:0000313" key="3">
    <source>
        <dbReference type="Proteomes" id="UP000717585"/>
    </source>
</evidence>
<keyword evidence="3" id="KW-1185">Reference proteome</keyword>
<sequence length="734" mass="81581">MSRSGTKSIIESASGDILLSSDDDESDMSDASIIDDLDDGETFISIHLKQLELVRKLGVESRGLLQNMITQHQRKDAVEVKELDALNTGLYRQAEHSKLSLDIIASVVNATERERLKKMLQTDMARTERDINQNLNAMRLKLASELFNRQKERNKDMYSTLARGYNVISDFGAYVSRSGRSALLYNRGALMSRLEGSVTPKRRPVVENLGIYLNRNDRSPNIRVTLDHLGGSYRPVEGLDWGFVRATDGPWILNDPSKNVARELVAGLLPDVERRTADNCLRALARVLDVTHPGHRLYSDVVANPTAALSLLSAHIESLLYRLDPEIGSSLASISSSSIPAAVKCILEQISARVGRSRGFYMEVTLPPPFTADWVVGLVGDGSVITDHAGLTGQGMAVLSDGTLMSDMGTVELPGGSSLRTTKILGLFIDQLDFSVRLYADGRDMGVVFGTGAGVWPEDVAAKQLHSLRRLHYVPAVSIKPLTVQHPSTPSTGPTKADKATTPGSTPGRPTTASVPRFQVNFGSKPFAFPPPEFMPFDVTQDAEVMTLYTTTACLVPPEQTDLAAGGLTKAAFVQNLQYERPKGWSKFPPKVHEGASAAMTIQRAYRRHMLKKRLSRHKEEKARAAAVIVTAWRRYWAKKVEAAVRIQTAWRVVLARHAVRERRAVVTEFGSISRVYRAAVVISKSYQRYRTMLVRKPLVISYQHPQHVLWYNAMRIQRAWRSYVWVQKLLVLK</sequence>
<dbReference type="EMBL" id="JAHDYR010000069">
    <property type="protein sequence ID" value="KAG9389557.1"/>
    <property type="molecule type" value="Genomic_DNA"/>
</dbReference>
<accession>A0A8J6E0N1</accession>
<feature type="compositionally biased region" description="Polar residues" evidence="1">
    <location>
        <begin position="485"/>
        <end position="494"/>
    </location>
</feature>
<dbReference type="PROSITE" id="PS50096">
    <property type="entry name" value="IQ"/>
    <property type="match status" value="2"/>
</dbReference>
<evidence type="ECO:0000256" key="1">
    <source>
        <dbReference type="SAM" id="MobiDB-lite"/>
    </source>
</evidence>
<protein>
    <submittedName>
        <fullName evidence="2">Uncharacterized protein</fullName>
    </submittedName>
</protein>
<dbReference type="AlphaFoldDB" id="A0A8J6E0N1"/>
<dbReference type="InterPro" id="IPR000048">
    <property type="entry name" value="IQ_motif_EF-hand-BS"/>
</dbReference>
<gene>
    <name evidence="2" type="ORF">J8273_8850</name>
</gene>